<comment type="caution">
    <text evidence="2">The sequence shown here is derived from an EMBL/GenBank/DDBJ whole genome shotgun (WGS) entry which is preliminary data.</text>
</comment>
<dbReference type="InterPro" id="IPR007789">
    <property type="entry name" value="DUF688"/>
</dbReference>
<name>A0AAV8T577_9ROSI</name>
<dbReference type="PANTHER" id="PTHR33671">
    <property type="entry name" value="N-METHYLTRANSFERASE, PUTATIVE (DUF688)-RELATED"/>
    <property type="match status" value="1"/>
</dbReference>
<protein>
    <submittedName>
        <fullName evidence="2">Uncharacterized protein</fullName>
    </submittedName>
</protein>
<feature type="region of interest" description="Disordered" evidence="1">
    <location>
        <begin position="313"/>
        <end position="347"/>
    </location>
</feature>
<accession>A0AAV8T577</accession>
<dbReference type="Proteomes" id="UP001159364">
    <property type="component" value="Linkage Group LG06"/>
</dbReference>
<feature type="compositionally biased region" description="Polar residues" evidence="1">
    <location>
        <begin position="613"/>
        <end position="633"/>
    </location>
</feature>
<feature type="compositionally biased region" description="Polar residues" evidence="1">
    <location>
        <begin position="402"/>
        <end position="414"/>
    </location>
</feature>
<dbReference type="AlphaFoldDB" id="A0AAV8T577"/>
<sequence>MAERKLNFSAPLLSVRRFSTATKASDGEGKKKIDNLHVNRRGSLPFHGCEVHLDQVTEPVAVPFQWEQIPGRPKHGTIPEYQVFEQASASQKFPPGKGSGENFEYQNEFSDKIGEFDFSKEGVHGQALLESRDNYRDVYSDAHDTISPTDSFSMNCSAAALSGYDGVSVKPSGSFSTDPLTRDFMMSRFLPAAKAMALEPPHYASRKQSTAIVQAEAVAVPGQSTKVVNVTKPPQTIPKGSSIIPCHGLDLEEEEEEEESDDDYDNYSTSHSIATKGCGLLPRLCFKNSLSILNPLSGLKVRTQGSMAHIHNAVKPKKASSTKTQSQNWKKHTGDVEKPNSRAQSPRLSSVLNKLGFGSNRFSFRCDHQEIGRTSPFRRAGASSSFGRDQEIGRTSPFRRSAATSPYRSQTHQSPCRGKGFPGTTREAESFKANKMNSYCKSSSKSHELFSHRGTTGGSRPLSPTVEKTVHMDTETKVSSKSGPLGFNGYSDSVLKYYKTMSKSREMRKAAPTDSCFEDAKFMKVPKQDAKLENKSLGDIKDELCKDAKALVCITSIGAEKDQIHREDDPGNVKNSLSSLVPTLPKTPSESWLWRTLPSISTQHSFSHPYRGTSVQSKWQGQDSVTPPPTNSKWETIVKSSYSHHDHVRYSEELVPHSTQQSKS</sequence>
<proteinExistence type="predicted"/>
<gene>
    <name evidence="2" type="ORF">K2173_001587</name>
</gene>
<reference evidence="2 3" key="1">
    <citation type="submission" date="2021-09" db="EMBL/GenBank/DDBJ databases">
        <title>Genomic insights and catalytic innovation underlie evolution of tropane alkaloids biosynthesis.</title>
        <authorList>
            <person name="Wang Y.-J."/>
            <person name="Tian T."/>
            <person name="Huang J.-P."/>
            <person name="Huang S.-X."/>
        </authorList>
    </citation>
    <scope>NUCLEOTIDE SEQUENCE [LARGE SCALE GENOMIC DNA]</scope>
    <source>
        <strain evidence="2">KIB-2018</strain>
        <tissue evidence="2">Leaf</tissue>
    </source>
</reference>
<feature type="region of interest" description="Disordered" evidence="1">
    <location>
        <begin position="604"/>
        <end position="633"/>
    </location>
</feature>
<evidence type="ECO:0000313" key="2">
    <source>
        <dbReference type="EMBL" id="KAJ8761454.1"/>
    </source>
</evidence>
<evidence type="ECO:0000313" key="3">
    <source>
        <dbReference type="Proteomes" id="UP001159364"/>
    </source>
</evidence>
<feature type="region of interest" description="Disordered" evidence="1">
    <location>
        <begin position="377"/>
        <end position="424"/>
    </location>
</feature>
<evidence type="ECO:0000256" key="1">
    <source>
        <dbReference type="SAM" id="MobiDB-lite"/>
    </source>
</evidence>
<keyword evidence="3" id="KW-1185">Reference proteome</keyword>
<organism evidence="2 3">
    <name type="scientific">Erythroxylum novogranatense</name>
    <dbReference type="NCBI Taxonomy" id="1862640"/>
    <lineage>
        <taxon>Eukaryota</taxon>
        <taxon>Viridiplantae</taxon>
        <taxon>Streptophyta</taxon>
        <taxon>Embryophyta</taxon>
        <taxon>Tracheophyta</taxon>
        <taxon>Spermatophyta</taxon>
        <taxon>Magnoliopsida</taxon>
        <taxon>eudicotyledons</taxon>
        <taxon>Gunneridae</taxon>
        <taxon>Pentapetalae</taxon>
        <taxon>rosids</taxon>
        <taxon>fabids</taxon>
        <taxon>Malpighiales</taxon>
        <taxon>Erythroxylaceae</taxon>
        <taxon>Erythroxylum</taxon>
    </lineage>
</organism>
<dbReference type="PANTHER" id="PTHR33671:SF3">
    <property type="entry name" value="F28N24.8 PROTEIN"/>
    <property type="match status" value="1"/>
</dbReference>
<dbReference type="Pfam" id="PF05097">
    <property type="entry name" value="DUF688"/>
    <property type="match status" value="2"/>
</dbReference>
<dbReference type="EMBL" id="JAIWQS010000006">
    <property type="protein sequence ID" value="KAJ8761454.1"/>
    <property type="molecule type" value="Genomic_DNA"/>
</dbReference>